<name>A0A923E0P1_9ACTO</name>
<comment type="caution">
    <text evidence="5">The sequence shown here is derived from an EMBL/GenBank/DDBJ whole genome shotgun (WGS) entry which is preliminary data.</text>
</comment>
<dbReference type="InterPro" id="IPR039422">
    <property type="entry name" value="MarR/SlyA-like"/>
</dbReference>
<keyword evidence="6" id="KW-1185">Reference proteome</keyword>
<dbReference type="Proteomes" id="UP000617426">
    <property type="component" value="Unassembled WGS sequence"/>
</dbReference>
<evidence type="ECO:0000256" key="1">
    <source>
        <dbReference type="ARBA" id="ARBA00023015"/>
    </source>
</evidence>
<keyword evidence="3" id="KW-0804">Transcription</keyword>
<evidence type="ECO:0000256" key="3">
    <source>
        <dbReference type="ARBA" id="ARBA00023163"/>
    </source>
</evidence>
<evidence type="ECO:0000313" key="5">
    <source>
        <dbReference type="EMBL" id="MBB6333778.1"/>
    </source>
</evidence>
<protein>
    <submittedName>
        <fullName evidence="5">DNA-binding MarR family transcriptional regulator</fullName>
    </submittedName>
</protein>
<dbReference type="GO" id="GO:0006950">
    <property type="term" value="P:response to stress"/>
    <property type="evidence" value="ECO:0007669"/>
    <property type="project" value="TreeGrafter"/>
</dbReference>
<dbReference type="Pfam" id="PF12802">
    <property type="entry name" value="MarR_2"/>
    <property type="match status" value="1"/>
</dbReference>
<dbReference type="AlphaFoldDB" id="A0A923E0P1"/>
<keyword evidence="1" id="KW-0805">Transcription regulation</keyword>
<dbReference type="InterPro" id="IPR023187">
    <property type="entry name" value="Tscrpt_reg_MarR-type_CS"/>
</dbReference>
<dbReference type="PRINTS" id="PR00598">
    <property type="entry name" value="HTHMARR"/>
</dbReference>
<evidence type="ECO:0000313" key="6">
    <source>
        <dbReference type="Proteomes" id="UP000617426"/>
    </source>
</evidence>
<dbReference type="GO" id="GO:0003700">
    <property type="term" value="F:DNA-binding transcription factor activity"/>
    <property type="evidence" value="ECO:0007669"/>
    <property type="project" value="InterPro"/>
</dbReference>
<dbReference type="InterPro" id="IPR036388">
    <property type="entry name" value="WH-like_DNA-bd_sf"/>
</dbReference>
<sequence length="152" mass="16771">MLKDRVRAASALLDALISAEISVWNRLEHTLSASERATSLCRYFTLRSIDAVSERDAKVNDIARAQRITVGAASRLVDRLVSDGLVDRRASPADRRATSLALTAEGRDRMSASHAPIIDTLEELLARFDDAELAALIRFLERLTDAAERPRA</sequence>
<dbReference type="InterPro" id="IPR000835">
    <property type="entry name" value="HTH_MarR-typ"/>
</dbReference>
<dbReference type="InterPro" id="IPR036390">
    <property type="entry name" value="WH_DNA-bd_sf"/>
</dbReference>
<feature type="domain" description="HTH marR-type" evidence="4">
    <location>
        <begin position="1"/>
        <end position="145"/>
    </location>
</feature>
<dbReference type="PROSITE" id="PS01117">
    <property type="entry name" value="HTH_MARR_1"/>
    <property type="match status" value="1"/>
</dbReference>
<organism evidence="5 6">
    <name type="scientific">Schaalia hyovaginalis</name>
    <dbReference type="NCBI Taxonomy" id="29316"/>
    <lineage>
        <taxon>Bacteria</taxon>
        <taxon>Bacillati</taxon>
        <taxon>Actinomycetota</taxon>
        <taxon>Actinomycetes</taxon>
        <taxon>Actinomycetales</taxon>
        <taxon>Actinomycetaceae</taxon>
        <taxon>Schaalia</taxon>
    </lineage>
</organism>
<dbReference type="RefSeq" id="WP_184451454.1">
    <property type="nucleotide sequence ID" value="NZ_JACHMK010000001.1"/>
</dbReference>
<dbReference type="PROSITE" id="PS50995">
    <property type="entry name" value="HTH_MARR_2"/>
    <property type="match status" value="1"/>
</dbReference>
<keyword evidence="2 5" id="KW-0238">DNA-binding</keyword>
<dbReference type="Gene3D" id="1.10.10.10">
    <property type="entry name" value="Winged helix-like DNA-binding domain superfamily/Winged helix DNA-binding domain"/>
    <property type="match status" value="1"/>
</dbReference>
<evidence type="ECO:0000259" key="4">
    <source>
        <dbReference type="PROSITE" id="PS50995"/>
    </source>
</evidence>
<dbReference type="GO" id="GO:0003677">
    <property type="term" value="F:DNA binding"/>
    <property type="evidence" value="ECO:0007669"/>
    <property type="project" value="UniProtKB-KW"/>
</dbReference>
<gene>
    <name evidence="5" type="ORF">HD592_000343</name>
</gene>
<reference evidence="5" key="1">
    <citation type="submission" date="2020-08" db="EMBL/GenBank/DDBJ databases">
        <title>Sequencing the genomes of 1000 actinobacteria strains.</title>
        <authorList>
            <person name="Klenk H.-P."/>
        </authorList>
    </citation>
    <scope>NUCLEOTIDE SEQUENCE</scope>
    <source>
        <strain evidence="5">DSM 10695</strain>
    </source>
</reference>
<dbReference type="EMBL" id="JACHMK010000001">
    <property type="protein sequence ID" value="MBB6333778.1"/>
    <property type="molecule type" value="Genomic_DNA"/>
</dbReference>
<dbReference type="SUPFAM" id="SSF46785">
    <property type="entry name" value="Winged helix' DNA-binding domain"/>
    <property type="match status" value="1"/>
</dbReference>
<proteinExistence type="predicted"/>
<dbReference type="PANTHER" id="PTHR33164">
    <property type="entry name" value="TRANSCRIPTIONAL REGULATOR, MARR FAMILY"/>
    <property type="match status" value="1"/>
</dbReference>
<evidence type="ECO:0000256" key="2">
    <source>
        <dbReference type="ARBA" id="ARBA00023125"/>
    </source>
</evidence>
<accession>A0A923E0P1</accession>
<dbReference type="PANTHER" id="PTHR33164:SF57">
    <property type="entry name" value="MARR-FAMILY TRANSCRIPTIONAL REGULATOR"/>
    <property type="match status" value="1"/>
</dbReference>
<dbReference type="SMART" id="SM00347">
    <property type="entry name" value="HTH_MARR"/>
    <property type="match status" value="1"/>
</dbReference>
<dbReference type="GeneID" id="85978097"/>